<evidence type="ECO:0000256" key="2">
    <source>
        <dbReference type="SAM" id="Phobius"/>
    </source>
</evidence>
<feature type="transmembrane region" description="Helical" evidence="2">
    <location>
        <begin position="53"/>
        <end position="73"/>
    </location>
</feature>
<evidence type="ECO:0000256" key="1">
    <source>
        <dbReference type="ARBA" id="ARBA00022801"/>
    </source>
</evidence>
<evidence type="ECO:0000313" key="5">
    <source>
        <dbReference type="Proteomes" id="UP000199019"/>
    </source>
</evidence>
<keyword evidence="2" id="KW-0812">Transmembrane</keyword>
<dbReference type="GO" id="GO:0016791">
    <property type="term" value="F:phosphatase activity"/>
    <property type="evidence" value="ECO:0007669"/>
    <property type="project" value="TreeGrafter"/>
</dbReference>
<dbReference type="AlphaFoldDB" id="A0A1H9XH46"/>
<reference evidence="5" key="1">
    <citation type="submission" date="2016-10" db="EMBL/GenBank/DDBJ databases">
        <authorList>
            <person name="Varghese N."/>
            <person name="Submissions S."/>
        </authorList>
    </citation>
    <scope>NUCLEOTIDE SEQUENCE [LARGE SCALE GENOMIC DNA]</scope>
    <source>
        <strain evidence="5">CGMCC 1.6963</strain>
    </source>
</reference>
<proteinExistence type="predicted"/>
<feature type="domain" description="PPM-type phosphatase" evidence="3">
    <location>
        <begin position="132"/>
        <end position="345"/>
    </location>
</feature>
<feature type="transmembrane region" description="Helical" evidence="2">
    <location>
        <begin position="20"/>
        <end position="46"/>
    </location>
</feature>
<keyword evidence="1" id="KW-0378">Hydrolase</keyword>
<dbReference type="Gene3D" id="3.60.40.10">
    <property type="entry name" value="PPM-type phosphatase domain"/>
    <property type="match status" value="1"/>
</dbReference>
<organism evidence="4 5">
    <name type="scientific">Pedococcus cremeus</name>
    <dbReference type="NCBI Taxonomy" id="587636"/>
    <lineage>
        <taxon>Bacteria</taxon>
        <taxon>Bacillati</taxon>
        <taxon>Actinomycetota</taxon>
        <taxon>Actinomycetes</taxon>
        <taxon>Micrococcales</taxon>
        <taxon>Intrasporangiaceae</taxon>
        <taxon>Pedococcus</taxon>
    </lineage>
</organism>
<dbReference type="InterPro" id="IPR001932">
    <property type="entry name" value="PPM-type_phosphatase-like_dom"/>
</dbReference>
<dbReference type="InterPro" id="IPR036457">
    <property type="entry name" value="PPM-type-like_dom_sf"/>
</dbReference>
<dbReference type="SMART" id="SM00331">
    <property type="entry name" value="PP2C_SIG"/>
    <property type="match status" value="1"/>
</dbReference>
<sequence>MVARLTPAWLRQLLLPTTVLLLVVLLDFFLGPGVVITGSFAMAAVVASVYASVRVTAGVGAAAVLCAAASGWWNNNLGSVEWSVRLWLALLLSALAVLIAHIRIRRERDLSRMTVIAEVAQQALLRALPHSVGSIGIAARYVSATEAARVGGDLYEVSETPFGVRVILGDVRGKGLDAVQLAATVLASFRRASFLHESLGAVAADLDAVVTSVAGPEDFATALLAEFHDDETVTFVNCGHPPPLLVPAGEPASDLDTGPPQLPLGLGPPGSAVTVTWPARARLLLFTDGLVETRDLNGVFFPLSDQGAILSAGSLDEALDNLLLRLSGYAAQRLDDDIALVLAERKAESNAA</sequence>
<dbReference type="PANTHER" id="PTHR43156">
    <property type="entry name" value="STAGE II SPORULATION PROTEIN E-RELATED"/>
    <property type="match status" value="1"/>
</dbReference>
<keyword evidence="2" id="KW-1133">Transmembrane helix</keyword>
<dbReference type="Pfam" id="PF07228">
    <property type="entry name" value="SpoIIE"/>
    <property type="match status" value="1"/>
</dbReference>
<dbReference type="InterPro" id="IPR052016">
    <property type="entry name" value="Bact_Sigma-Reg"/>
</dbReference>
<keyword evidence="2" id="KW-0472">Membrane</keyword>
<accession>A0A1H9XH46</accession>
<feature type="transmembrane region" description="Helical" evidence="2">
    <location>
        <begin position="85"/>
        <end position="104"/>
    </location>
</feature>
<name>A0A1H9XH46_9MICO</name>
<dbReference type="EMBL" id="FOHB01000008">
    <property type="protein sequence ID" value="SES45528.1"/>
    <property type="molecule type" value="Genomic_DNA"/>
</dbReference>
<evidence type="ECO:0000313" key="4">
    <source>
        <dbReference type="EMBL" id="SES45528.1"/>
    </source>
</evidence>
<dbReference type="PANTHER" id="PTHR43156:SF2">
    <property type="entry name" value="STAGE II SPORULATION PROTEIN E"/>
    <property type="match status" value="1"/>
</dbReference>
<evidence type="ECO:0000259" key="3">
    <source>
        <dbReference type="SMART" id="SM00331"/>
    </source>
</evidence>
<dbReference type="Proteomes" id="UP000199019">
    <property type="component" value="Unassembled WGS sequence"/>
</dbReference>
<keyword evidence="5" id="KW-1185">Reference proteome</keyword>
<dbReference type="STRING" id="587636.SAMN05216199_3811"/>
<gene>
    <name evidence="4" type="ORF">SAMN05216199_3811</name>
</gene>
<protein>
    <submittedName>
        <fullName evidence="4">Stage II sporulation protein E (SpoIIE)</fullName>
    </submittedName>
</protein>